<accession>A0AAC8Z216</accession>
<evidence type="ECO:0000313" key="1">
    <source>
        <dbReference type="EMBL" id="AMU90356.1"/>
    </source>
</evidence>
<dbReference type="RefSeq" id="WP_054729096.1">
    <property type="nucleotide sequence ID" value="NZ_CP009429.1"/>
</dbReference>
<dbReference type="Proteomes" id="UP000076088">
    <property type="component" value="Chromosome"/>
</dbReference>
<reference evidence="2" key="1">
    <citation type="submission" date="2015-11" db="EMBL/GenBank/DDBJ databases">
        <title>Complete genome sequence of a polyethylene-glycol degrader Sphingopyxis macrogoltabida 203N (NBRC 111659).</title>
        <authorList>
            <person name="Yoshiyuki O."/>
            <person name="Shouta N."/>
            <person name="Nagata Y."/>
            <person name="Numata M."/>
            <person name="Tsuchikane K."/>
            <person name="Hosoyama A."/>
            <person name="Yamazoe A."/>
            <person name="Tsuda M."/>
            <person name="Fujita N."/>
            <person name="Kawai F."/>
        </authorList>
    </citation>
    <scope>NUCLEOTIDE SEQUENCE [LARGE SCALE GENOMIC DNA]</scope>
    <source>
        <strain evidence="2">203N</strain>
    </source>
</reference>
<proteinExistence type="predicted"/>
<organism evidence="1 2">
    <name type="scientific">Sphingopyxis macrogoltabida</name>
    <name type="common">Sphingomonas macrogoltabidus</name>
    <dbReference type="NCBI Taxonomy" id="33050"/>
    <lineage>
        <taxon>Bacteria</taxon>
        <taxon>Pseudomonadati</taxon>
        <taxon>Pseudomonadota</taxon>
        <taxon>Alphaproteobacteria</taxon>
        <taxon>Sphingomonadales</taxon>
        <taxon>Sphingomonadaceae</taxon>
        <taxon>Sphingopyxis</taxon>
    </lineage>
</organism>
<reference evidence="1 2" key="2">
    <citation type="journal article" date="2016" name="Genome Announc.">
        <title>Complete Genome Sequence of Sphingopyxis macrogoltabida Strain 203N (NBRC 111659), a Polyethylene Glycol Degrader.</title>
        <authorList>
            <person name="Ohtsubo Y."/>
            <person name="Nonoyama S."/>
            <person name="Nagata Y."/>
            <person name="Numata M."/>
            <person name="Tsuchikane K."/>
            <person name="Hosoyama A."/>
            <person name="Yamazoe A."/>
            <person name="Tsuda M."/>
            <person name="Fujita N."/>
            <person name="Kawai F."/>
        </authorList>
    </citation>
    <scope>NUCLEOTIDE SEQUENCE [LARGE SCALE GENOMIC DNA]</scope>
    <source>
        <strain evidence="1 2">203N</strain>
    </source>
</reference>
<protein>
    <submittedName>
        <fullName evidence="1">Uncharacterized protein</fullName>
    </submittedName>
</protein>
<sequence length="62" mass="6756">MSECRIEEFRMLAVGYAVLRDLVEEVGTGPLKPLVERRADLVARTVGRAAIAAVEATAENQL</sequence>
<evidence type="ECO:0000313" key="2">
    <source>
        <dbReference type="Proteomes" id="UP000076088"/>
    </source>
</evidence>
<dbReference type="AlphaFoldDB" id="A0AAC8Z216"/>
<dbReference type="KEGG" id="smaz:LH19_14515"/>
<name>A0AAC8Z216_SPHMC</name>
<dbReference type="EMBL" id="CP013344">
    <property type="protein sequence ID" value="AMU90356.1"/>
    <property type="molecule type" value="Genomic_DNA"/>
</dbReference>
<keyword evidence="2" id="KW-1185">Reference proteome</keyword>
<gene>
    <name evidence="1" type="ORF">ATM17_15120</name>
</gene>